<organism evidence="1 2">
    <name type="scientific">Dorcoceras hygrometricum</name>
    <dbReference type="NCBI Taxonomy" id="472368"/>
    <lineage>
        <taxon>Eukaryota</taxon>
        <taxon>Viridiplantae</taxon>
        <taxon>Streptophyta</taxon>
        <taxon>Embryophyta</taxon>
        <taxon>Tracheophyta</taxon>
        <taxon>Spermatophyta</taxon>
        <taxon>Magnoliopsida</taxon>
        <taxon>eudicotyledons</taxon>
        <taxon>Gunneridae</taxon>
        <taxon>Pentapetalae</taxon>
        <taxon>asterids</taxon>
        <taxon>lamiids</taxon>
        <taxon>Lamiales</taxon>
        <taxon>Gesneriaceae</taxon>
        <taxon>Didymocarpoideae</taxon>
        <taxon>Trichosporeae</taxon>
        <taxon>Loxocarpinae</taxon>
        <taxon>Dorcoceras</taxon>
    </lineage>
</organism>
<gene>
    <name evidence="1" type="ORF">F511_27406</name>
</gene>
<reference evidence="1 2" key="1">
    <citation type="journal article" date="2015" name="Proc. Natl. Acad. Sci. U.S.A.">
        <title>The resurrection genome of Boea hygrometrica: A blueprint for survival of dehydration.</title>
        <authorList>
            <person name="Xiao L."/>
            <person name="Yang G."/>
            <person name="Zhang L."/>
            <person name="Yang X."/>
            <person name="Zhao S."/>
            <person name="Ji Z."/>
            <person name="Zhou Q."/>
            <person name="Hu M."/>
            <person name="Wang Y."/>
            <person name="Chen M."/>
            <person name="Xu Y."/>
            <person name="Jin H."/>
            <person name="Xiao X."/>
            <person name="Hu G."/>
            <person name="Bao F."/>
            <person name="Hu Y."/>
            <person name="Wan P."/>
            <person name="Li L."/>
            <person name="Deng X."/>
            <person name="Kuang T."/>
            <person name="Xiang C."/>
            <person name="Zhu J.K."/>
            <person name="Oliver M.J."/>
            <person name="He Y."/>
        </authorList>
    </citation>
    <scope>NUCLEOTIDE SEQUENCE [LARGE SCALE GENOMIC DNA]</scope>
    <source>
        <strain evidence="2">cv. XS01</strain>
    </source>
</reference>
<proteinExistence type="predicted"/>
<evidence type="ECO:0000313" key="1">
    <source>
        <dbReference type="EMBL" id="KZV48268.1"/>
    </source>
</evidence>
<name>A0A2Z7CN82_9LAMI</name>
<accession>A0A2Z7CN82</accession>
<keyword evidence="2" id="KW-1185">Reference proteome</keyword>
<dbReference type="EMBL" id="KQ994023">
    <property type="protein sequence ID" value="KZV48268.1"/>
    <property type="molecule type" value="Genomic_DNA"/>
</dbReference>
<dbReference type="Proteomes" id="UP000250235">
    <property type="component" value="Unassembled WGS sequence"/>
</dbReference>
<dbReference type="AlphaFoldDB" id="A0A2Z7CN82"/>
<protein>
    <submittedName>
        <fullName evidence="1">Nuclear transcription factor Y subunit C-4</fullName>
    </submittedName>
</protein>
<sequence>MKRCTDLVIHPLVQTTETIPDRVFRFFITGSVLNDFVNSAKKTAAKLGDQVSSMSSEKLQSEELLTSFKSYFNERIKSLELIVESCIYATRRGTKQSDDVNSSVASLRSQLTEVVAHLKRAGDVKKGEGGNNSS</sequence>
<evidence type="ECO:0000313" key="2">
    <source>
        <dbReference type="Proteomes" id="UP000250235"/>
    </source>
</evidence>